<evidence type="ECO:0000313" key="3">
    <source>
        <dbReference type="Proteomes" id="UP000266841"/>
    </source>
</evidence>
<dbReference type="EMBL" id="AGNL01021669">
    <property type="protein sequence ID" value="EJK60041.1"/>
    <property type="molecule type" value="Genomic_DNA"/>
</dbReference>
<protein>
    <submittedName>
        <fullName evidence="2">Uncharacterized protein</fullName>
    </submittedName>
</protein>
<keyword evidence="3" id="KW-1185">Reference proteome</keyword>
<name>K0SGE4_THAOC</name>
<gene>
    <name evidence="2" type="ORF">THAOC_19678</name>
</gene>
<dbReference type="Proteomes" id="UP000266841">
    <property type="component" value="Unassembled WGS sequence"/>
</dbReference>
<feature type="region of interest" description="Disordered" evidence="1">
    <location>
        <begin position="74"/>
        <end position="133"/>
    </location>
</feature>
<organism evidence="2 3">
    <name type="scientific">Thalassiosira oceanica</name>
    <name type="common">Marine diatom</name>
    <dbReference type="NCBI Taxonomy" id="159749"/>
    <lineage>
        <taxon>Eukaryota</taxon>
        <taxon>Sar</taxon>
        <taxon>Stramenopiles</taxon>
        <taxon>Ochrophyta</taxon>
        <taxon>Bacillariophyta</taxon>
        <taxon>Coscinodiscophyceae</taxon>
        <taxon>Thalassiosirophycidae</taxon>
        <taxon>Thalassiosirales</taxon>
        <taxon>Thalassiosiraceae</taxon>
        <taxon>Thalassiosira</taxon>
    </lineage>
</organism>
<dbReference type="eggNOG" id="ENOG502SQCV">
    <property type="taxonomic scope" value="Eukaryota"/>
</dbReference>
<accession>K0SGE4</accession>
<feature type="compositionally biased region" description="Low complexity" evidence="1">
    <location>
        <begin position="109"/>
        <end position="120"/>
    </location>
</feature>
<reference evidence="2 3" key="1">
    <citation type="journal article" date="2012" name="Genome Biol.">
        <title>Genome and low-iron response of an oceanic diatom adapted to chronic iron limitation.</title>
        <authorList>
            <person name="Lommer M."/>
            <person name="Specht M."/>
            <person name="Roy A.S."/>
            <person name="Kraemer L."/>
            <person name="Andreson R."/>
            <person name="Gutowska M.A."/>
            <person name="Wolf J."/>
            <person name="Bergner S.V."/>
            <person name="Schilhabel M.B."/>
            <person name="Klostermeier U.C."/>
            <person name="Beiko R.G."/>
            <person name="Rosenstiel P."/>
            <person name="Hippler M."/>
            <person name="Laroche J."/>
        </authorList>
    </citation>
    <scope>NUCLEOTIDE SEQUENCE [LARGE SCALE GENOMIC DNA]</scope>
    <source>
        <strain evidence="2 3">CCMP1005</strain>
    </source>
</reference>
<evidence type="ECO:0000313" key="2">
    <source>
        <dbReference type="EMBL" id="EJK60041.1"/>
    </source>
</evidence>
<comment type="caution">
    <text evidence="2">The sequence shown here is derived from an EMBL/GenBank/DDBJ whole genome shotgun (WGS) entry which is preliminary data.</text>
</comment>
<sequence length="154" mass="16704">MEMARRMLVWDDELYARDAMLNDASAPRDEWAGRANQAANRAANRAAPLYWPPRPADGPLPCWRPPSIRPGCVSNANPSFRSAPPVMSNGGVRERDTEEQPEAREGDAGARAACVRADGAARGGAGEGERRGLRRKRMCSCGMLLTTKLPSTPT</sequence>
<proteinExistence type="predicted"/>
<evidence type="ECO:0000256" key="1">
    <source>
        <dbReference type="SAM" id="MobiDB-lite"/>
    </source>
</evidence>
<dbReference type="AlphaFoldDB" id="K0SGE4"/>
<feature type="compositionally biased region" description="Basic and acidic residues" evidence="1">
    <location>
        <begin position="92"/>
        <end position="108"/>
    </location>
</feature>